<feature type="transmembrane region" description="Helical" evidence="6">
    <location>
        <begin position="12"/>
        <end position="32"/>
    </location>
</feature>
<name>A0ABS8CEP5_9BURK</name>
<evidence type="ECO:0000313" key="9">
    <source>
        <dbReference type="Proteomes" id="UP000776983"/>
    </source>
</evidence>
<dbReference type="EMBL" id="JACDXW010000006">
    <property type="protein sequence ID" value="MCB5364510.1"/>
    <property type="molecule type" value="Genomic_DNA"/>
</dbReference>
<evidence type="ECO:0000256" key="1">
    <source>
        <dbReference type="ARBA" id="ARBA00004651"/>
    </source>
</evidence>
<dbReference type="PANTHER" id="PTHR43124">
    <property type="entry name" value="PURINE EFFLUX PUMP PBUE"/>
    <property type="match status" value="1"/>
</dbReference>
<proteinExistence type="predicted"/>
<feature type="transmembrane region" description="Helical" evidence="6">
    <location>
        <begin position="360"/>
        <end position="379"/>
    </location>
</feature>
<dbReference type="RefSeq" id="WP_226954926.1">
    <property type="nucleotide sequence ID" value="NZ_JACDXW010000006.1"/>
</dbReference>
<feature type="transmembrane region" description="Helical" evidence="6">
    <location>
        <begin position="264"/>
        <end position="281"/>
    </location>
</feature>
<evidence type="ECO:0000256" key="3">
    <source>
        <dbReference type="ARBA" id="ARBA00022692"/>
    </source>
</evidence>
<feature type="transmembrane region" description="Helical" evidence="6">
    <location>
        <begin position="171"/>
        <end position="192"/>
    </location>
</feature>
<feature type="transmembrane region" description="Helical" evidence="6">
    <location>
        <begin position="52"/>
        <end position="76"/>
    </location>
</feature>
<comment type="subcellular location">
    <subcellularLocation>
        <location evidence="1">Cell membrane</location>
        <topology evidence="1">Multi-pass membrane protein</topology>
    </subcellularLocation>
</comment>
<keyword evidence="5 6" id="KW-0472">Membrane</keyword>
<feature type="transmembrane region" description="Helical" evidence="6">
    <location>
        <begin position="225"/>
        <end position="244"/>
    </location>
</feature>
<evidence type="ECO:0000256" key="4">
    <source>
        <dbReference type="ARBA" id="ARBA00022989"/>
    </source>
</evidence>
<dbReference type="Gene3D" id="1.20.1250.20">
    <property type="entry name" value="MFS general substrate transporter like domains"/>
    <property type="match status" value="1"/>
</dbReference>
<feature type="transmembrane region" description="Helical" evidence="6">
    <location>
        <begin position="142"/>
        <end position="165"/>
    </location>
</feature>
<dbReference type="SUPFAM" id="SSF103473">
    <property type="entry name" value="MFS general substrate transporter"/>
    <property type="match status" value="1"/>
</dbReference>
<dbReference type="InterPro" id="IPR036259">
    <property type="entry name" value="MFS_trans_sf"/>
</dbReference>
<feature type="transmembrane region" description="Helical" evidence="6">
    <location>
        <begin position="328"/>
        <end position="348"/>
    </location>
</feature>
<dbReference type="Proteomes" id="UP000776983">
    <property type="component" value="Unassembled WGS sequence"/>
</dbReference>
<organism evidence="8 9">
    <name type="scientific">Mesopusillimonas faecipullorum</name>
    <dbReference type="NCBI Taxonomy" id="2755040"/>
    <lineage>
        <taxon>Bacteria</taxon>
        <taxon>Pseudomonadati</taxon>
        <taxon>Pseudomonadota</taxon>
        <taxon>Betaproteobacteria</taxon>
        <taxon>Burkholderiales</taxon>
        <taxon>Alcaligenaceae</taxon>
        <taxon>Mesopusillimonas</taxon>
    </lineage>
</organism>
<feature type="transmembrane region" description="Helical" evidence="6">
    <location>
        <begin position="83"/>
        <end position="102"/>
    </location>
</feature>
<dbReference type="InterPro" id="IPR020846">
    <property type="entry name" value="MFS_dom"/>
</dbReference>
<comment type="caution">
    <text evidence="8">The sequence shown here is derived from an EMBL/GenBank/DDBJ whole genome shotgun (WGS) entry which is preliminary data.</text>
</comment>
<keyword evidence="3 6" id="KW-0812">Transmembrane</keyword>
<dbReference type="InterPro" id="IPR050189">
    <property type="entry name" value="MFS_Efflux_Transporters"/>
</dbReference>
<keyword evidence="2" id="KW-1003">Cell membrane</keyword>
<evidence type="ECO:0000256" key="2">
    <source>
        <dbReference type="ARBA" id="ARBA00022475"/>
    </source>
</evidence>
<accession>A0ABS8CEP5</accession>
<protein>
    <submittedName>
        <fullName evidence="8">MFS transporter</fullName>
    </submittedName>
</protein>
<gene>
    <name evidence="8" type="ORF">H0484_12215</name>
</gene>
<dbReference type="Pfam" id="PF07690">
    <property type="entry name" value="MFS_1"/>
    <property type="match status" value="1"/>
</dbReference>
<evidence type="ECO:0000259" key="7">
    <source>
        <dbReference type="PROSITE" id="PS50850"/>
    </source>
</evidence>
<feature type="transmembrane region" description="Helical" evidence="6">
    <location>
        <begin position="108"/>
        <end position="130"/>
    </location>
</feature>
<feature type="transmembrane region" description="Helical" evidence="6">
    <location>
        <begin position="288"/>
        <end position="308"/>
    </location>
</feature>
<feature type="transmembrane region" description="Helical" evidence="6">
    <location>
        <begin position="391"/>
        <end position="411"/>
    </location>
</feature>
<keyword evidence="4 6" id="KW-1133">Transmembrane helix</keyword>
<dbReference type="InterPro" id="IPR011701">
    <property type="entry name" value="MFS"/>
</dbReference>
<evidence type="ECO:0000313" key="8">
    <source>
        <dbReference type="EMBL" id="MCB5364510.1"/>
    </source>
</evidence>
<dbReference type="PANTHER" id="PTHR43124:SF3">
    <property type="entry name" value="CHLORAMPHENICOL EFFLUX PUMP RV0191"/>
    <property type="match status" value="1"/>
</dbReference>
<reference evidence="8 9" key="1">
    <citation type="submission" date="2020-07" db="EMBL/GenBank/DDBJ databases">
        <title>Pusillimonas sp. nov., isolated from poultry manure in Taiwan.</title>
        <authorList>
            <person name="Lin S.-Y."/>
            <person name="Tang Y.-S."/>
            <person name="Young C.-C."/>
        </authorList>
    </citation>
    <scope>NUCLEOTIDE SEQUENCE [LARGE SCALE GENOMIC DNA]</scope>
    <source>
        <strain evidence="8 9">CC-YST705</strain>
    </source>
</reference>
<dbReference type="PROSITE" id="PS50850">
    <property type="entry name" value="MFS"/>
    <property type="match status" value="1"/>
</dbReference>
<sequence>MSKSDYGRVRWVHWVGFPVLVLALGHTLSNLLRTMPAVAADVLADDLLISTGAVASLAGAYHFAFAAGQIPVGIALDRYGVRNVSLVMLAGVTLGTLMATLISGPLGFLMVQIVLGLACCGMLLAPMTLLAKTMPANKFASWSGLVHGIGNAGMLISASPLAWLIEHYGWRSSFVLSAGIAVLLGVGVYAWVPRIPENLRSARGASLLQEAREVIRIGISPSLRAVVMLALMAFASIISIRGLWGGPWLMELQGLDRVQAGQAMLPMTVALVLGPICYGALVRRVGHAAHFLLFGFSIGGLALLIMALSQTPLWAWLGGTATSSHFDVGMFLLFGIAMGCTPLLFVMARAQINAGQAGKALAAVNLVFFVGAAVLQSSTGPVAEWGGIPAVFAYVGVMMWIAVSYFAYRVWWRRA</sequence>
<feature type="domain" description="Major facilitator superfamily (MFS) profile" evidence="7">
    <location>
        <begin position="18"/>
        <end position="414"/>
    </location>
</feature>
<evidence type="ECO:0000256" key="6">
    <source>
        <dbReference type="SAM" id="Phobius"/>
    </source>
</evidence>
<keyword evidence="9" id="KW-1185">Reference proteome</keyword>
<evidence type="ECO:0000256" key="5">
    <source>
        <dbReference type="ARBA" id="ARBA00023136"/>
    </source>
</evidence>